<feature type="region of interest" description="Disordered" evidence="1">
    <location>
        <begin position="28"/>
        <end position="51"/>
    </location>
</feature>
<keyword evidence="4" id="KW-1185">Reference proteome</keyword>
<evidence type="ECO:0008006" key="5">
    <source>
        <dbReference type="Google" id="ProtNLM"/>
    </source>
</evidence>
<dbReference type="EMBL" id="CAJPWZ010002160">
    <property type="protein sequence ID" value="CAG2231898.1"/>
    <property type="molecule type" value="Genomic_DNA"/>
</dbReference>
<name>A0A8S3TE25_MYTED</name>
<dbReference type="AlphaFoldDB" id="A0A8S3TE25"/>
<feature type="chain" id="PRO_5035860496" description="Mesenchyme-specific cell surface glycoprotein" evidence="2">
    <location>
        <begin position="19"/>
        <end position="485"/>
    </location>
</feature>
<accession>A0A8S3TE25</accession>
<sequence length="485" mass="54066">MSNNIIFIFLVISAAVTAYKLPSDYQAPDECDNSPDGTDYNGGQQPGGGKPDYGYGLKDYLGKPYYYGAAGGRTGGSHYYPKRCPCKKPHKKVDFVFVIKLVKKNYKPPGHRRRNYRSIHTDVLQVCQNDKKKKPNSGRGRRQPMARLETLKNADAGCGPFDGMQEGRCYIVRETMLLYIIYMCVIVVIADTTRPYFKVKQLSVVTDPFITEVSGIAASRAHTDILYVHNDSGDGPYIYAIHALTGEVKSKITINMAIHNDWEDIAYGVCHGQEYCLFIGDFGGNTWNGSRDIIYRVREPAVINQTLTVDVDATIHFSWTEHDCETIMIDPQGEIYLVSKNTGVPAKAVHVQSSAWNNPEITNLTDLVTMSFHTEYPDPTGGDISPNGTEVVIISVDNLYYWNVTKGDYLSALALDPIKLKYKDEPQGEAVCWKPDGAGFYTLSEGLNQPIYYYERLSGDPTGSSNRIIVDLVCLMTVLISIAML</sequence>
<protein>
    <recommendedName>
        <fullName evidence="5">Mesenchyme-specific cell surface glycoprotein</fullName>
    </recommendedName>
</protein>
<evidence type="ECO:0000256" key="2">
    <source>
        <dbReference type="SAM" id="SignalP"/>
    </source>
</evidence>
<dbReference type="Proteomes" id="UP000683360">
    <property type="component" value="Unassembled WGS sequence"/>
</dbReference>
<gene>
    <name evidence="3" type="ORF">MEDL_44681</name>
</gene>
<dbReference type="OrthoDB" id="6139572at2759"/>
<dbReference type="InterPro" id="IPR011044">
    <property type="entry name" value="Quino_amine_DH_bsu"/>
</dbReference>
<proteinExistence type="predicted"/>
<reference evidence="3" key="1">
    <citation type="submission" date="2021-03" db="EMBL/GenBank/DDBJ databases">
        <authorList>
            <person name="Bekaert M."/>
        </authorList>
    </citation>
    <scope>NUCLEOTIDE SEQUENCE</scope>
</reference>
<evidence type="ECO:0000313" key="3">
    <source>
        <dbReference type="EMBL" id="CAG2231898.1"/>
    </source>
</evidence>
<feature type="signal peptide" evidence="2">
    <location>
        <begin position="1"/>
        <end position="18"/>
    </location>
</feature>
<evidence type="ECO:0000313" key="4">
    <source>
        <dbReference type="Proteomes" id="UP000683360"/>
    </source>
</evidence>
<dbReference type="SUPFAM" id="SSF50969">
    <property type="entry name" value="YVTN repeat-like/Quinoprotein amine dehydrogenase"/>
    <property type="match status" value="1"/>
</dbReference>
<evidence type="ECO:0000256" key="1">
    <source>
        <dbReference type="SAM" id="MobiDB-lite"/>
    </source>
</evidence>
<keyword evidence="2" id="KW-0732">Signal</keyword>
<organism evidence="3 4">
    <name type="scientific">Mytilus edulis</name>
    <name type="common">Blue mussel</name>
    <dbReference type="NCBI Taxonomy" id="6550"/>
    <lineage>
        <taxon>Eukaryota</taxon>
        <taxon>Metazoa</taxon>
        <taxon>Spiralia</taxon>
        <taxon>Lophotrochozoa</taxon>
        <taxon>Mollusca</taxon>
        <taxon>Bivalvia</taxon>
        <taxon>Autobranchia</taxon>
        <taxon>Pteriomorphia</taxon>
        <taxon>Mytilida</taxon>
        <taxon>Mytiloidea</taxon>
        <taxon>Mytilidae</taxon>
        <taxon>Mytilinae</taxon>
        <taxon>Mytilus</taxon>
    </lineage>
</organism>
<comment type="caution">
    <text evidence="3">The sequence shown here is derived from an EMBL/GenBank/DDBJ whole genome shotgun (WGS) entry which is preliminary data.</text>
</comment>